<dbReference type="HOGENOM" id="CLU_3086349_0_0_6"/>
<dbReference type="AlphaFoldDB" id="A0A068R2R3"/>
<keyword evidence="2" id="KW-1185">Reference proteome</keyword>
<dbReference type="KEGG" id="xpo:XPG1_1536"/>
<evidence type="ECO:0000313" key="2">
    <source>
        <dbReference type="Proteomes" id="UP000032735"/>
    </source>
</evidence>
<dbReference type="EMBL" id="FO704551">
    <property type="protein sequence ID" value="CDG21191.1"/>
    <property type="molecule type" value="Genomic_DNA"/>
</dbReference>
<name>A0A068R2R3_9GAMM</name>
<dbReference type="Proteomes" id="UP000032735">
    <property type="component" value="Chromosome"/>
</dbReference>
<reference evidence="1 2" key="1">
    <citation type="submission" date="2013-07" db="EMBL/GenBank/DDBJ databases">
        <authorList>
            <person name="Genoscope - CEA"/>
        </authorList>
    </citation>
    <scope>NUCLEOTIDE SEQUENCE [LARGE SCALE GENOMIC DNA]</scope>
    <source>
        <strain evidence="1 2">G6</strain>
    </source>
</reference>
<organism evidence="1 2">
    <name type="scientific">Xenorhabdus poinarii G6</name>
    <dbReference type="NCBI Taxonomy" id="1354304"/>
    <lineage>
        <taxon>Bacteria</taxon>
        <taxon>Pseudomonadati</taxon>
        <taxon>Pseudomonadota</taxon>
        <taxon>Gammaproteobacteria</taxon>
        <taxon>Enterobacterales</taxon>
        <taxon>Morganellaceae</taxon>
        <taxon>Xenorhabdus</taxon>
    </lineage>
</organism>
<gene>
    <name evidence="1" type="ORF">XPG1_1536</name>
</gene>
<evidence type="ECO:0000313" key="1">
    <source>
        <dbReference type="EMBL" id="CDG21191.1"/>
    </source>
</evidence>
<protein>
    <submittedName>
        <fullName evidence="1">Uncharacterized protein</fullName>
    </submittedName>
</protein>
<sequence>MRVRANVPDAFEIAFLNVYTSCGVKQEFVSNVLTNNEFYLMQVIFRVDHHCI</sequence>
<accession>A0A068R2R3</accession>
<proteinExistence type="predicted"/>
<dbReference type="STRING" id="1354304.XPG1_1536"/>